<keyword evidence="24" id="KW-1185">Reference proteome</keyword>
<keyword evidence="8" id="KW-0934">Plastid</keyword>
<keyword evidence="17 20" id="KW-0275">Fatty acid biosynthesis</keyword>
<dbReference type="InterPro" id="IPR036392">
    <property type="entry name" value="PLAT/LH2_dom_sf"/>
</dbReference>
<dbReference type="Pfam" id="PF00305">
    <property type="entry name" value="Lipoxygenase"/>
    <property type="match status" value="1"/>
</dbReference>
<dbReference type="GO" id="GO:0006633">
    <property type="term" value="P:fatty acid biosynthetic process"/>
    <property type="evidence" value="ECO:0007669"/>
    <property type="project" value="UniProtKB-KW"/>
</dbReference>
<dbReference type="PRINTS" id="PR00087">
    <property type="entry name" value="LIPOXYGENASE"/>
</dbReference>
<comment type="function">
    <text evidence="20">Plant lipoxygenase may be involved in a number of diverse aspects of plant physiology including growth and development, pest resistance, and senescence or responses to wounding.</text>
</comment>
<keyword evidence="10 20" id="KW-0925">Oxylipin biosynthesis</keyword>
<evidence type="ECO:0000256" key="14">
    <source>
        <dbReference type="ARBA" id="ARBA00023002"/>
    </source>
</evidence>
<dbReference type="FunFam" id="3.10.450.60:FF:000005">
    <property type="entry name" value="Lipoxygenase"/>
    <property type="match status" value="1"/>
</dbReference>
<gene>
    <name evidence="23" type="ORF">D0Y65_036008</name>
</gene>
<dbReference type="GO" id="GO:0016165">
    <property type="term" value="F:linoleate 13S-lipoxygenase activity"/>
    <property type="evidence" value="ECO:0007669"/>
    <property type="project" value="UniProtKB-ARBA"/>
</dbReference>
<dbReference type="InterPro" id="IPR027433">
    <property type="entry name" value="Lipoxygenase_dom_3"/>
</dbReference>
<dbReference type="GO" id="GO:0031408">
    <property type="term" value="P:oxylipin biosynthetic process"/>
    <property type="evidence" value="ECO:0007669"/>
    <property type="project" value="UniProtKB-UniRule"/>
</dbReference>
<evidence type="ECO:0000256" key="17">
    <source>
        <dbReference type="ARBA" id="ARBA00023160"/>
    </source>
</evidence>
<dbReference type="InterPro" id="IPR000907">
    <property type="entry name" value="LipOase"/>
</dbReference>
<evidence type="ECO:0000256" key="13">
    <source>
        <dbReference type="ARBA" id="ARBA00022964"/>
    </source>
</evidence>
<dbReference type="InterPro" id="IPR013819">
    <property type="entry name" value="LipOase_C"/>
</dbReference>
<keyword evidence="12" id="KW-0809">Transit peptide</keyword>
<dbReference type="AlphaFoldDB" id="A0A445HCG8"/>
<evidence type="ECO:0000313" key="23">
    <source>
        <dbReference type="EMBL" id="RZB71338.1"/>
    </source>
</evidence>
<organism evidence="23 24">
    <name type="scientific">Glycine soja</name>
    <name type="common">Wild soybean</name>
    <dbReference type="NCBI Taxonomy" id="3848"/>
    <lineage>
        <taxon>Eukaryota</taxon>
        <taxon>Viridiplantae</taxon>
        <taxon>Streptophyta</taxon>
        <taxon>Embryophyta</taxon>
        <taxon>Tracheophyta</taxon>
        <taxon>Spermatophyta</taxon>
        <taxon>Magnoliopsida</taxon>
        <taxon>eudicotyledons</taxon>
        <taxon>Gunneridae</taxon>
        <taxon>Pentapetalae</taxon>
        <taxon>rosids</taxon>
        <taxon>fabids</taxon>
        <taxon>Fabales</taxon>
        <taxon>Fabaceae</taxon>
        <taxon>Papilionoideae</taxon>
        <taxon>50 kb inversion clade</taxon>
        <taxon>NPAAA clade</taxon>
        <taxon>indigoferoid/millettioid clade</taxon>
        <taxon>Phaseoleae</taxon>
        <taxon>Glycine</taxon>
        <taxon>Glycine subgen. Soja</taxon>
    </lineage>
</organism>
<comment type="similarity">
    <text evidence="4 19">Belongs to the lipoxygenase family.</text>
</comment>
<dbReference type="SMART" id="SM00308">
    <property type="entry name" value="LH2"/>
    <property type="match status" value="1"/>
</dbReference>
<dbReference type="Pfam" id="PF01477">
    <property type="entry name" value="PLAT"/>
    <property type="match status" value="1"/>
</dbReference>
<dbReference type="GO" id="GO:0034440">
    <property type="term" value="P:lipid oxidation"/>
    <property type="evidence" value="ECO:0007669"/>
    <property type="project" value="InterPro"/>
</dbReference>
<keyword evidence="16" id="KW-0443">Lipid metabolism</keyword>
<comment type="caution">
    <text evidence="23">The sequence shown here is derived from an EMBL/GenBank/DDBJ whole genome shotgun (WGS) entry which is preliminary data.</text>
</comment>
<evidence type="ECO:0000313" key="24">
    <source>
        <dbReference type="Proteomes" id="UP000289340"/>
    </source>
</evidence>
<dbReference type="FunFam" id="1.20.245.10:FF:000002">
    <property type="entry name" value="Lipoxygenase"/>
    <property type="match status" value="1"/>
</dbReference>
<proteinExistence type="inferred from homology"/>
<dbReference type="EC" id="1.13.11.-" evidence="20"/>
<accession>A0A445HCG8</accession>
<dbReference type="UniPathway" id="UPA00382"/>
<dbReference type="InterPro" id="IPR001246">
    <property type="entry name" value="LipOase_plant"/>
</dbReference>
<dbReference type="CDD" id="cd01751">
    <property type="entry name" value="PLAT_LH2"/>
    <property type="match status" value="1"/>
</dbReference>
<keyword evidence="13 19" id="KW-0223">Dioxygenase</keyword>
<dbReference type="PROSITE" id="PS00711">
    <property type="entry name" value="LIPOXYGENASE_1"/>
    <property type="match status" value="1"/>
</dbReference>
<evidence type="ECO:0000256" key="18">
    <source>
        <dbReference type="PROSITE-ProRule" id="PRU00152"/>
    </source>
</evidence>
<evidence type="ECO:0000256" key="10">
    <source>
        <dbReference type="ARBA" id="ARBA00022767"/>
    </source>
</evidence>
<comment type="pathway">
    <text evidence="20">Lipid metabolism; oxylipin biosynthesis.</text>
</comment>
<evidence type="ECO:0000256" key="5">
    <source>
        <dbReference type="ARBA" id="ARBA00022490"/>
    </source>
</evidence>
<evidence type="ECO:0000256" key="1">
    <source>
        <dbReference type="ARBA" id="ARBA00001962"/>
    </source>
</evidence>
<dbReference type="PANTHER" id="PTHR11771">
    <property type="entry name" value="LIPOXYGENASE"/>
    <property type="match status" value="1"/>
</dbReference>
<dbReference type="GO" id="GO:0046872">
    <property type="term" value="F:metal ion binding"/>
    <property type="evidence" value="ECO:0007669"/>
    <property type="project" value="UniProtKB-UniRule"/>
</dbReference>
<dbReference type="Gene3D" id="4.10.372.10">
    <property type="entry name" value="Lipoxygenase-1, Domain 3"/>
    <property type="match status" value="1"/>
</dbReference>
<evidence type="ECO:0000256" key="6">
    <source>
        <dbReference type="ARBA" id="ARBA00022516"/>
    </source>
</evidence>
<evidence type="ECO:0000256" key="4">
    <source>
        <dbReference type="ARBA" id="ARBA00009419"/>
    </source>
</evidence>
<evidence type="ECO:0000256" key="8">
    <source>
        <dbReference type="ARBA" id="ARBA00022640"/>
    </source>
</evidence>
<evidence type="ECO:0000256" key="11">
    <source>
        <dbReference type="ARBA" id="ARBA00022832"/>
    </source>
</evidence>
<dbReference type="InterPro" id="IPR036226">
    <property type="entry name" value="LipOase_C_sf"/>
</dbReference>
<dbReference type="PROSITE" id="PS51393">
    <property type="entry name" value="LIPOXYGENASE_3"/>
    <property type="match status" value="1"/>
</dbReference>
<dbReference type="Gene3D" id="4.10.375.10">
    <property type="entry name" value="Lipoxygenase-1, Domain 2"/>
    <property type="match status" value="1"/>
</dbReference>
<keyword evidence="7" id="KW-0150">Chloroplast</keyword>
<feature type="domain" description="PLAT" evidence="21">
    <location>
        <begin position="113"/>
        <end position="230"/>
    </location>
</feature>
<comment type="cofactor">
    <cofactor evidence="1 19">
        <name>Fe cation</name>
        <dbReference type="ChEBI" id="CHEBI:24875"/>
    </cofactor>
</comment>
<sequence>MYICLHIRPITSNKNTMTLKNPYFHQSFINNRASFSLRVHKKYNWHSNDNGCFMNQWKLPFLNTHQRKKKACIVGCDTKCIKTMMVSSHGNTKTHKVKVIVAVKKCSGGGILSNFLSECVDGIKQLIGNILVLELVSVDLDQKTNLEKKTIKGHAQGVEKKERGVQYECTFELPSDFGNVGAVLVQHEHHKEVFLRSIVLHDVPYGPVHFTCNSWVQPKHDCPVKRVFFSDKSYLPSQTPCGLRRLREVELMLLRGNGEGERKSYERIYDYDVYNDLGDPDFSIDLKRPILGCSEHPYPRRCRTGREHSIADPLSERKCLNIFVPRDEAFAEIKQLQFTTTTISLGLSAILASLDTIFIDQNLGFASFQDIDMLYKEGYHLPHPEPKWLTLLQKVIPSFIKVATDNKKTLHFDTPEAVKRDRFFWFSDEEFARETLSGVNPYSIQLVKEWPLRSKLDPEIYGPPESAITREIIESQIIGYRTVEEAIVEKKLFMLDYHDLFLPYVSKVREIKGTTLYGSRTLFFLTKQGTLKPLAIELTRPIMDGKPQWKQVFTPASHSTDLWLWRLAKAHVLAHDSGYHELVNHWLRTHCALEPFIIATNRQLSTMHPVYKLLHPHMRYTMEINSLAREVLICANGIIEISFSTNKYSMEISSVAYDQLWRFDLQALPNDLIHRGMALEDPNAPQGLMLTIEDYPFANDGLLIWDAIKQWVTEYINHYYSNSSVVKSDQELQAWWTEIQKVGHGDKYKEPWWPSLETPKDLIDIITTIAWIASGHHAAVNFAQYTYGGYFPNRPTIARIKMPTEDPSKEEWENFLKNPEQTLLECLPSQIQATLVMVILNLLSNHSPDEEYIGQYMEPSWAENQTIKTSFERFNKRLKEIEGIIDSRNGNYNLKNRCGAGLVPYELMKPFSGPGITGKGVPYSASI</sequence>
<evidence type="ECO:0000259" key="22">
    <source>
        <dbReference type="PROSITE" id="PS51393"/>
    </source>
</evidence>
<evidence type="ECO:0000259" key="21">
    <source>
        <dbReference type="PROSITE" id="PS50095"/>
    </source>
</evidence>
<dbReference type="Proteomes" id="UP000289340">
    <property type="component" value="Chromosome 13"/>
</dbReference>
<dbReference type="PROSITE" id="PS50095">
    <property type="entry name" value="PLAT"/>
    <property type="match status" value="1"/>
</dbReference>
<protein>
    <recommendedName>
        <fullName evidence="20">Lipoxygenase</fullName>
        <ecNumber evidence="20">1.13.11.-</ecNumber>
    </recommendedName>
</protein>
<evidence type="ECO:0000256" key="7">
    <source>
        <dbReference type="ARBA" id="ARBA00022528"/>
    </source>
</evidence>
<evidence type="ECO:0000256" key="9">
    <source>
        <dbReference type="ARBA" id="ARBA00022723"/>
    </source>
</evidence>
<keyword evidence="11" id="KW-0276">Fatty acid metabolism</keyword>
<dbReference type="InterPro" id="IPR020833">
    <property type="entry name" value="LipOase_Fe_BS"/>
</dbReference>
<dbReference type="InterPro" id="IPR020834">
    <property type="entry name" value="LipOase_CS"/>
</dbReference>
<reference evidence="23 24" key="1">
    <citation type="submission" date="2018-09" db="EMBL/GenBank/DDBJ databases">
        <title>A high-quality reference genome of wild soybean provides a powerful tool to mine soybean genomes.</title>
        <authorList>
            <person name="Xie M."/>
            <person name="Chung C.Y.L."/>
            <person name="Li M.-W."/>
            <person name="Wong F.-L."/>
            <person name="Chan T.-F."/>
            <person name="Lam H.-M."/>
        </authorList>
    </citation>
    <scope>NUCLEOTIDE SEQUENCE [LARGE SCALE GENOMIC DNA]</scope>
    <source>
        <strain evidence="24">cv. W05</strain>
        <tissue evidence="23">Hypocotyl of etiolated seedlings</tissue>
    </source>
</reference>
<dbReference type="GO" id="GO:0009507">
    <property type="term" value="C:chloroplast"/>
    <property type="evidence" value="ECO:0007669"/>
    <property type="project" value="UniProtKB-SubCell"/>
</dbReference>
<name>A0A445HCG8_GLYSO</name>
<evidence type="ECO:0000256" key="19">
    <source>
        <dbReference type="RuleBase" id="RU003974"/>
    </source>
</evidence>
<evidence type="ECO:0000256" key="12">
    <source>
        <dbReference type="ARBA" id="ARBA00022946"/>
    </source>
</evidence>
<evidence type="ECO:0000256" key="3">
    <source>
        <dbReference type="ARBA" id="ARBA00004496"/>
    </source>
</evidence>
<comment type="subcellular location">
    <subcellularLocation>
        <location evidence="3">Cytoplasm</location>
    </subcellularLocation>
    <subcellularLocation>
        <location evidence="2">Plastid</location>
        <location evidence="2">Chloroplast</location>
    </subcellularLocation>
</comment>
<keyword evidence="14 19" id="KW-0560">Oxidoreductase</keyword>
<dbReference type="PROSITE" id="PS00081">
    <property type="entry name" value="LIPOXYGENASE_2"/>
    <property type="match status" value="1"/>
</dbReference>
<keyword evidence="15 19" id="KW-0408">Iron</keyword>
<dbReference type="InterPro" id="IPR001024">
    <property type="entry name" value="PLAT/LH2_dom"/>
</dbReference>
<dbReference type="Gene3D" id="2.60.60.20">
    <property type="entry name" value="PLAT/LH2 domain"/>
    <property type="match status" value="1"/>
</dbReference>
<comment type="caution">
    <text evidence="18">Lacks conserved residue(s) required for the propagation of feature annotation.</text>
</comment>
<feature type="domain" description="Lipoxygenase" evidence="22">
    <location>
        <begin position="233"/>
        <end position="927"/>
    </location>
</feature>
<evidence type="ECO:0000256" key="16">
    <source>
        <dbReference type="ARBA" id="ARBA00023098"/>
    </source>
</evidence>
<dbReference type="SUPFAM" id="SSF49723">
    <property type="entry name" value="Lipase/lipooxygenase domain (PLAT/LH2 domain)"/>
    <property type="match status" value="1"/>
</dbReference>
<keyword evidence="9 19" id="KW-0479">Metal-binding</keyword>
<dbReference type="PRINTS" id="PR00468">
    <property type="entry name" value="PLTLPOXGNASE"/>
</dbReference>
<dbReference type="EMBL" id="QZWG01000013">
    <property type="protein sequence ID" value="RZB71338.1"/>
    <property type="molecule type" value="Genomic_DNA"/>
</dbReference>
<keyword evidence="6 20" id="KW-0444">Lipid biosynthesis</keyword>
<evidence type="ECO:0000256" key="15">
    <source>
        <dbReference type="ARBA" id="ARBA00023004"/>
    </source>
</evidence>
<dbReference type="Gene3D" id="3.10.450.60">
    <property type="match status" value="1"/>
</dbReference>
<dbReference type="InterPro" id="IPR042057">
    <property type="entry name" value="Lipoxy_PLAT/LH2"/>
</dbReference>
<keyword evidence="5" id="KW-0963">Cytoplasm</keyword>
<evidence type="ECO:0000256" key="2">
    <source>
        <dbReference type="ARBA" id="ARBA00004229"/>
    </source>
</evidence>
<dbReference type="SUPFAM" id="SSF48484">
    <property type="entry name" value="Lipoxigenase"/>
    <property type="match status" value="1"/>
</dbReference>
<dbReference type="Gene3D" id="1.20.245.10">
    <property type="entry name" value="Lipoxygenase-1, Domain 5"/>
    <property type="match status" value="1"/>
</dbReference>
<evidence type="ECO:0000256" key="20">
    <source>
        <dbReference type="RuleBase" id="RU003975"/>
    </source>
</evidence>